<dbReference type="EMBL" id="JARKHS020000475">
    <property type="protein sequence ID" value="KAK8788782.1"/>
    <property type="molecule type" value="Genomic_DNA"/>
</dbReference>
<protein>
    <recommendedName>
        <fullName evidence="1">SOCS box domain-containing protein</fullName>
    </recommendedName>
</protein>
<evidence type="ECO:0000259" key="1">
    <source>
        <dbReference type="PROSITE" id="PS50225"/>
    </source>
</evidence>
<feature type="domain" description="SOCS box" evidence="1">
    <location>
        <begin position="7"/>
        <end position="38"/>
    </location>
</feature>
<dbReference type="Proteomes" id="UP001321473">
    <property type="component" value="Unassembled WGS sequence"/>
</dbReference>
<dbReference type="AlphaFoldDB" id="A0AAQ4FR26"/>
<organism evidence="2 3">
    <name type="scientific">Amblyomma americanum</name>
    <name type="common">Lone star tick</name>
    <dbReference type="NCBI Taxonomy" id="6943"/>
    <lineage>
        <taxon>Eukaryota</taxon>
        <taxon>Metazoa</taxon>
        <taxon>Ecdysozoa</taxon>
        <taxon>Arthropoda</taxon>
        <taxon>Chelicerata</taxon>
        <taxon>Arachnida</taxon>
        <taxon>Acari</taxon>
        <taxon>Parasitiformes</taxon>
        <taxon>Ixodida</taxon>
        <taxon>Ixodoidea</taxon>
        <taxon>Ixodidae</taxon>
        <taxon>Amblyomminae</taxon>
        <taxon>Amblyomma</taxon>
    </lineage>
</organism>
<accession>A0AAQ4FR26</accession>
<dbReference type="PROSITE" id="PS50225">
    <property type="entry name" value="SOCS"/>
    <property type="match status" value="1"/>
</dbReference>
<sequence>MLLFPPRFSILKTIRRDFVDALPLPSRLKAYLNTPHYYSEELADSVALGDGGPLAAVQSIQDAKAILPQELK</sequence>
<evidence type="ECO:0000313" key="3">
    <source>
        <dbReference type="Proteomes" id="UP001321473"/>
    </source>
</evidence>
<keyword evidence="3" id="KW-1185">Reference proteome</keyword>
<proteinExistence type="predicted"/>
<gene>
    <name evidence="2" type="ORF">V5799_021442</name>
</gene>
<evidence type="ECO:0000313" key="2">
    <source>
        <dbReference type="EMBL" id="KAK8788782.1"/>
    </source>
</evidence>
<reference evidence="2 3" key="1">
    <citation type="journal article" date="2023" name="Arcadia Sci">
        <title>De novo assembly of a long-read Amblyomma americanum tick genome.</title>
        <authorList>
            <person name="Chou S."/>
            <person name="Poskanzer K.E."/>
            <person name="Rollins M."/>
            <person name="Thuy-Boun P.S."/>
        </authorList>
    </citation>
    <scope>NUCLEOTIDE SEQUENCE [LARGE SCALE GENOMIC DNA]</scope>
    <source>
        <strain evidence="2">F_SG_1</strain>
        <tissue evidence="2">Salivary glands</tissue>
    </source>
</reference>
<comment type="caution">
    <text evidence="2">The sequence shown here is derived from an EMBL/GenBank/DDBJ whole genome shotgun (WGS) entry which is preliminary data.</text>
</comment>
<dbReference type="Gene3D" id="1.10.750.20">
    <property type="entry name" value="SOCS box"/>
    <property type="match status" value="1"/>
</dbReference>
<name>A0AAQ4FR26_AMBAM</name>
<dbReference type="InterPro" id="IPR001496">
    <property type="entry name" value="SOCS_box"/>
</dbReference>
<dbReference type="GO" id="GO:0035556">
    <property type="term" value="P:intracellular signal transduction"/>
    <property type="evidence" value="ECO:0007669"/>
    <property type="project" value="InterPro"/>
</dbReference>
<dbReference type="Pfam" id="PF07525">
    <property type="entry name" value="SOCS_box"/>
    <property type="match status" value="1"/>
</dbReference>
<dbReference type="SUPFAM" id="SSF158235">
    <property type="entry name" value="SOCS box-like"/>
    <property type="match status" value="1"/>
</dbReference>
<dbReference type="InterPro" id="IPR036036">
    <property type="entry name" value="SOCS_box-like_dom_sf"/>
</dbReference>